<evidence type="ECO:0000313" key="2">
    <source>
        <dbReference type="EMBL" id="MBO0950646.1"/>
    </source>
</evidence>
<comment type="caution">
    <text evidence="2">The sequence shown here is derived from an EMBL/GenBank/DDBJ whole genome shotgun (WGS) entry which is preliminary data.</text>
</comment>
<name>A0ABS3JKW7_9BACT</name>
<keyword evidence="3" id="KW-1185">Reference proteome</keyword>
<accession>A0ABS3JKW7</accession>
<proteinExistence type="predicted"/>
<dbReference type="Pfam" id="PF18962">
    <property type="entry name" value="Por_Secre_tail"/>
    <property type="match status" value="1"/>
</dbReference>
<dbReference type="NCBIfam" id="TIGR04183">
    <property type="entry name" value="Por_Secre_tail"/>
    <property type="match status" value="1"/>
</dbReference>
<organism evidence="2 3">
    <name type="scientific">Fibrella forsythiae</name>
    <dbReference type="NCBI Taxonomy" id="2817061"/>
    <lineage>
        <taxon>Bacteria</taxon>
        <taxon>Pseudomonadati</taxon>
        <taxon>Bacteroidota</taxon>
        <taxon>Cytophagia</taxon>
        <taxon>Cytophagales</taxon>
        <taxon>Spirosomataceae</taxon>
        <taxon>Fibrella</taxon>
    </lineage>
</organism>
<feature type="domain" description="Secretion system C-terminal sorting" evidence="1">
    <location>
        <begin position="1343"/>
        <end position="1413"/>
    </location>
</feature>
<gene>
    <name evidence="2" type="ORF">J2I46_18775</name>
</gene>
<dbReference type="Proteomes" id="UP000664628">
    <property type="component" value="Unassembled WGS sequence"/>
</dbReference>
<dbReference type="RefSeq" id="WP_207330605.1">
    <property type="nucleotide sequence ID" value="NZ_JAFMYW010000006.1"/>
</dbReference>
<evidence type="ECO:0000313" key="3">
    <source>
        <dbReference type="Proteomes" id="UP000664628"/>
    </source>
</evidence>
<protein>
    <submittedName>
        <fullName evidence="2">T9SS type A sorting domain-containing protein</fullName>
    </submittedName>
</protein>
<reference evidence="2 3" key="1">
    <citation type="submission" date="2021-03" db="EMBL/GenBank/DDBJ databases">
        <title>Fibrella sp. HMF5405 genome sequencing and assembly.</title>
        <authorList>
            <person name="Kang H."/>
            <person name="Kim H."/>
            <person name="Bae S."/>
            <person name="Joh K."/>
        </authorList>
    </citation>
    <scope>NUCLEOTIDE SEQUENCE [LARGE SCALE GENOMIC DNA]</scope>
    <source>
        <strain evidence="2 3">HMF5405</strain>
    </source>
</reference>
<dbReference type="EMBL" id="JAFMYW010000006">
    <property type="protein sequence ID" value="MBO0950646.1"/>
    <property type="molecule type" value="Genomic_DNA"/>
</dbReference>
<evidence type="ECO:0000259" key="1">
    <source>
        <dbReference type="Pfam" id="PF18962"/>
    </source>
</evidence>
<sequence>MRHRYWLLYLFLVVCTASKGQSITLESNQASSRCSSSAVSLSFTTSGNFSADNTFRVQLTTDSGQTFIDLPGSSVSSPASTTLPVGLVPKSSYGFRIVASKPQVVSNWGASFSIVSLPTANLTGVSTFPAEPRNPYASGLLRMKLTGGASYTLTLQDSARYVQQTGFGDDYLYDINVSPERTTTYQIASVRNACGYGTVGSTSVTVRVNPVGIQFLAAQDVFCTGTTLLAYYSTSGPLPLTHSFGAELIYRSDGNRSVSLPVSGTASPLQIQIPDELPIGSDVRLRIFDTKNGISQYYGEGQFLRVLRKPRFQFDRTRVQIAFGETVSLPFSYTSDGYGTLTSNDGRAFTINGWGRQEINVRPTETTSYSLASFSGQCDYGASFSNRQVTVEVVPGVRIDSLSAGEICVGTPVSLYYTTSPGYTLPADLLVRLGSGVQTQATVVRPGQAVFTLPESTPSVRSEQISLINRSTGNPITTAPLSLVVKTTPRVTFDLTGYVTDHVGSWTPTVNWLGGGRTEVRLSSGEVFLLGNANTGLANRYSLGEVYVTQSLAYSIVSARNECGTNEAVSSVSVNLNTTGTQPTGVYLAVDNANYTGCAGARRGFNLSPIGAFSTDNQFQVQLSDRDGQFSAPTILTVVSRAGSFSISLPTATGNYRIRVVTTNPVTRSNELPAPVFTATSDGNVILRLNSTLGSTYSVNGSLTVAAGQAIFANYSLSGQGGVTYYELSDGTKGGGGYSDYERLNPVYTPAVTTDYFIRKLVDGCGKVLTPTTKATAVVMPYVFKINAASLSPCTNLPATIGYTLNGALPAGGNFVAQLSEDGTTFQDVPTSGTSSPLSITLSKGLAGKKWYYRIAYRLNGTDITTNITQQPTLLSDVPGVTLSGQSGEQSLSIRAGSSVLLRVREEGGSGALVFLSDAQSQLISTVSKQADFTISKPGTYSIGAVYNQCGYGNGIGRVQVVEGPSLSRLTPSKTTYCEDEPISLSYVVGGQFTAPNSFTIYVVNQITSQQQRVAETANANGTFSVPNGLKAASYAVRVVSSSPSTTLTSGTVFLVQKPVQVSLVAGARAVYANELIGLSVRATGGLPCSVTFSTGETAVIRFSEDVVTVYPTQSTSYSITGVQNGCGTQPTATGVYSVSVLPTSSVTIRWLSLYGTYCTSQVVEADYMPTGTFGDDNRFTLLLSDSTGRAFQPIGTVTAPQRLTATIPPGTPPGSGYLFRVASSSPAHSGSTSFPVTLGTAPMGTLTGTTSISKGDSARISVMLTGRPPWRFVLTDFFGPRTFTTFTTPYTLTVKPDTTAGFRLTEVSNSQCGVGTATGTALITVTKLLATEPALPLQVRAWPNPTTGWLLIEGDVPGQSDVRIRVYDAAGTLVQPSIGTVWQGQLQHRIDLSIQPAGVYILTAEQEGRRSQFKVLKQ</sequence>
<dbReference type="InterPro" id="IPR026444">
    <property type="entry name" value="Secre_tail"/>
</dbReference>